<name>A0ABT0IRV0_9HYPH</name>
<dbReference type="Proteomes" id="UP001202827">
    <property type="component" value="Unassembled WGS sequence"/>
</dbReference>
<dbReference type="Pfam" id="PF06169">
    <property type="entry name" value="DUF982"/>
    <property type="match status" value="1"/>
</dbReference>
<dbReference type="RefSeq" id="WP_248683189.1">
    <property type="nucleotide sequence ID" value="NZ_JALPRY010000012.1"/>
</dbReference>
<comment type="caution">
    <text evidence="1">The sequence shown here is derived from an EMBL/GenBank/DDBJ whole genome shotgun (WGS) entry which is preliminary data.</text>
</comment>
<reference evidence="1 2" key="1">
    <citation type="submission" date="2022-04" db="EMBL/GenBank/DDBJ databases">
        <title>Rhizobium coralii sp. nov., isolated from coral Turbinaria peltata.</title>
        <authorList>
            <person name="Sun H."/>
        </authorList>
    </citation>
    <scope>NUCLEOTIDE SEQUENCE [LARGE SCALE GENOMIC DNA]</scope>
    <source>
        <strain evidence="1 2">NTR19</strain>
    </source>
</reference>
<dbReference type="InterPro" id="IPR010385">
    <property type="entry name" value="DUF982"/>
</dbReference>
<gene>
    <name evidence="1" type="ORF">M0654_11340</name>
</gene>
<proteinExistence type="predicted"/>
<evidence type="ECO:0000313" key="1">
    <source>
        <dbReference type="EMBL" id="MCK8780580.1"/>
    </source>
</evidence>
<dbReference type="Gene3D" id="6.10.250.730">
    <property type="match status" value="1"/>
</dbReference>
<protein>
    <submittedName>
        <fullName evidence="1">DUF982 domain-containing protein</fullName>
    </submittedName>
</protein>
<dbReference type="EMBL" id="JALPRY010000012">
    <property type="protein sequence ID" value="MCK8780580.1"/>
    <property type="molecule type" value="Genomic_DNA"/>
</dbReference>
<evidence type="ECO:0000313" key="2">
    <source>
        <dbReference type="Proteomes" id="UP001202827"/>
    </source>
</evidence>
<sequence length="87" mass="9941">MSQIIPVLFHGRWHPPVNLVEKTRVRQITGPAEAVRYMRENFTVTNPACSRAISICCAALRLEADHETAKMFFLAAYESEIKVRKSH</sequence>
<keyword evidence="2" id="KW-1185">Reference proteome</keyword>
<organism evidence="1 2">
    <name type="scientific">Neorhizobium turbinariae</name>
    <dbReference type="NCBI Taxonomy" id="2937795"/>
    <lineage>
        <taxon>Bacteria</taxon>
        <taxon>Pseudomonadati</taxon>
        <taxon>Pseudomonadota</taxon>
        <taxon>Alphaproteobacteria</taxon>
        <taxon>Hyphomicrobiales</taxon>
        <taxon>Rhizobiaceae</taxon>
        <taxon>Rhizobium/Agrobacterium group</taxon>
        <taxon>Neorhizobium</taxon>
    </lineage>
</organism>
<accession>A0ABT0IRV0</accession>